<gene>
    <name evidence="2" type="ORF">GQ607_011595</name>
</gene>
<feature type="region of interest" description="Disordered" evidence="1">
    <location>
        <begin position="180"/>
        <end position="205"/>
    </location>
</feature>
<reference evidence="2 3" key="1">
    <citation type="submission" date="2019-12" db="EMBL/GenBank/DDBJ databases">
        <title>A genome sequence resource for the geographically widespread anthracnose pathogen Colletotrichum asianum.</title>
        <authorList>
            <person name="Meng Y."/>
        </authorList>
    </citation>
    <scope>NUCLEOTIDE SEQUENCE [LARGE SCALE GENOMIC DNA]</scope>
    <source>
        <strain evidence="2 3">ICMP 18580</strain>
    </source>
</reference>
<evidence type="ECO:0000313" key="2">
    <source>
        <dbReference type="EMBL" id="KAF0321190.1"/>
    </source>
</evidence>
<dbReference type="AlphaFoldDB" id="A0A8H3ZRN3"/>
<organism evidence="2 3">
    <name type="scientific">Colletotrichum asianum</name>
    <dbReference type="NCBI Taxonomy" id="702518"/>
    <lineage>
        <taxon>Eukaryota</taxon>
        <taxon>Fungi</taxon>
        <taxon>Dikarya</taxon>
        <taxon>Ascomycota</taxon>
        <taxon>Pezizomycotina</taxon>
        <taxon>Sordariomycetes</taxon>
        <taxon>Hypocreomycetidae</taxon>
        <taxon>Glomerellales</taxon>
        <taxon>Glomerellaceae</taxon>
        <taxon>Colletotrichum</taxon>
        <taxon>Colletotrichum gloeosporioides species complex</taxon>
    </lineage>
</organism>
<dbReference type="Proteomes" id="UP000434172">
    <property type="component" value="Unassembled WGS sequence"/>
</dbReference>
<accession>A0A8H3ZRN3</accession>
<sequence>MRPITVNSSYGARHLDDLVLSRIPGLDWDGPADFLVGEDLACRMLLGPKLCNDKRPVEDGHVADTYLSKLSKRLSIMMNEAMNLIDDIKSGNFELEGILNDRRRKNFWQAVFNRLRDNRKHWTVFTPDPDHVEAFIMEFVAARKNYIMDESMHLLNDIIQDVPRGCDLLFLPSPLPADSGSIAQNGTTEPDALDNARSPLSTAAPKSEELVSRRMLEWMWCEMLPALNEQQVKLGERVWEEDDLDEFMQDCPYPF</sequence>
<name>A0A8H3ZRN3_9PEZI</name>
<proteinExistence type="predicted"/>
<dbReference type="EMBL" id="WOWK01000074">
    <property type="protein sequence ID" value="KAF0321190.1"/>
    <property type="molecule type" value="Genomic_DNA"/>
</dbReference>
<keyword evidence="3" id="KW-1185">Reference proteome</keyword>
<protein>
    <submittedName>
        <fullName evidence="2">Uncharacterized protein</fullName>
    </submittedName>
</protein>
<comment type="caution">
    <text evidence="2">The sequence shown here is derived from an EMBL/GenBank/DDBJ whole genome shotgun (WGS) entry which is preliminary data.</text>
</comment>
<evidence type="ECO:0000256" key="1">
    <source>
        <dbReference type="SAM" id="MobiDB-lite"/>
    </source>
</evidence>
<evidence type="ECO:0000313" key="3">
    <source>
        <dbReference type="Proteomes" id="UP000434172"/>
    </source>
</evidence>
<dbReference type="OrthoDB" id="4830353at2759"/>